<evidence type="ECO:0000259" key="1">
    <source>
        <dbReference type="PROSITE" id="PS50879"/>
    </source>
</evidence>
<dbReference type="InterPro" id="IPR036397">
    <property type="entry name" value="RNaseH_sf"/>
</dbReference>
<dbReference type="Gene3D" id="3.30.420.10">
    <property type="entry name" value="Ribonuclease H-like superfamily/Ribonuclease H"/>
    <property type="match status" value="1"/>
</dbReference>
<dbReference type="Pfam" id="PF13456">
    <property type="entry name" value="RVT_3"/>
    <property type="match status" value="1"/>
</dbReference>
<feature type="domain" description="RNase H type-1" evidence="1">
    <location>
        <begin position="1"/>
        <end position="126"/>
    </location>
</feature>
<accession>A0ABZ3EC14</accession>
<dbReference type="GO" id="GO:0004523">
    <property type="term" value="F:RNA-DNA hybrid ribonuclease activity"/>
    <property type="evidence" value="ECO:0007669"/>
    <property type="project" value="UniProtKB-EC"/>
</dbReference>
<evidence type="ECO:0000313" key="2">
    <source>
        <dbReference type="EMBL" id="XAF70085.1"/>
    </source>
</evidence>
<dbReference type="EC" id="3.1.26.4" evidence="2"/>
<dbReference type="EMBL" id="CP128355">
    <property type="protein sequence ID" value="XAF70085.1"/>
    <property type="molecule type" value="Genomic_DNA"/>
</dbReference>
<evidence type="ECO:0000313" key="3">
    <source>
        <dbReference type="Proteomes" id="UP001436297"/>
    </source>
</evidence>
<organism evidence="2 3">
    <name type="scientific">Staphylococcus hsinchuensis</name>
    <dbReference type="NCBI Taxonomy" id="3051183"/>
    <lineage>
        <taxon>Bacteria</taxon>
        <taxon>Bacillati</taxon>
        <taxon>Bacillota</taxon>
        <taxon>Bacilli</taxon>
        <taxon>Bacillales</taxon>
        <taxon>Staphylococcaceae</taxon>
        <taxon>Staphylococcus</taxon>
    </lineage>
</organism>
<dbReference type="RefSeq" id="WP_251517078.1">
    <property type="nucleotide sequence ID" value="NZ_CP128355.1"/>
</dbReference>
<sequence>MAKIYFDAATAGNPGESFGAVVIITEDNRFHYEQSLGTLDNHSAEWATLIYAMECAIKHQIDTAIIYTDSQLVEDSIERGRVKSEKFRPYFNQAIKLSQQFDLFFVNWIPRNKNKEANHHAKNALYKFTKSNSKKH</sequence>
<dbReference type="CDD" id="cd09279">
    <property type="entry name" value="RNase_HI_like"/>
    <property type="match status" value="1"/>
</dbReference>
<reference evidence="2 3" key="1">
    <citation type="journal article" date="2024" name="Pathogens">
        <title>Staphylococcus hsinchuensis sp. nov., Isolated from Soymilk.</title>
        <authorList>
            <person name="Wang Y.T."/>
            <person name="Lin Y.C."/>
            <person name="Hsieh Y.H."/>
            <person name="Lin Y.T."/>
            <person name="Hamada M."/>
            <person name="Chen C.C."/>
            <person name="Liou J.S."/>
            <person name="Lee A.Y."/>
            <person name="Zhang W.L."/>
            <person name="Chen Y.T."/>
            <person name="Huang C.H."/>
        </authorList>
    </citation>
    <scope>NUCLEOTIDE SEQUENCE [LARGE SCALE GENOMIC DNA]</scope>
    <source>
        <strain evidence="2 3">H164</strain>
    </source>
</reference>
<dbReference type="PROSITE" id="PS50879">
    <property type="entry name" value="RNASE_H_1"/>
    <property type="match status" value="1"/>
</dbReference>
<proteinExistence type="predicted"/>
<dbReference type="SUPFAM" id="SSF53098">
    <property type="entry name" value="Ribonuclease H-like"/>
    <property type="match status" value="1"/>
</dbReference>
<keyword evidence="2" id="KW-0378">Hydrolase</keyword>
<protein>
    <submittedName>
        <fullName evidence="2">Ribonuclease HI family protein</fullName>
        <ecNumber evidence="2">3.1.26.4</ecNumber>
    </submittedName>
</protein>
<keyword evidence="3" id="KW-1185">Reference proteome</keyword>
<dbReference type="Proteomes" id="UP001436297">
    <property type="component" value="Chromosome"/>
</dbReference>
<gene>
    <name evidence="2" type="ORF">QQM35_08395</name>
</gene>
<dbReference type="InterPro" id="IPR002156">
    <property type="entry name" value="RNaseH_domain"/>
</dbReference>
<dbReference type="InterPro" id="IPR012337">
    <property type="entry name" value="RNaseH-like_sf"/>
</dbReference>
<name>A0ABZ3EC14_9STAP</name>